<organism evidence="3 4">
    <name type="scientific">Genlisea aurea</name>
    <dbReference type="NCBI Taxonomy" id="192259"/>
    <lineage>
        <taxon>Eukaryota</taxon>
        <taxon>Viridiplantae</taxon>
        <taxon>Streptophyta</taxon>
        <taxon>Embryophyta</taxon>
        <taxon>Tracheophyta</taxon>
        <taxon>Spermatophyta</taxon>
        <taxon>Magnoliopsida</taxon>
        <taxon>eudicotyledons</taxon>
        <taxon>Gunneridae</taxon>
        <taxon>Pentapetalae</taxon>
        <taxon>asterids</taxon>
        <taxon>lamiids</taxon>
        <taxon>Lamiales</taxon>
        <taxon>Lentibulariaceae</taxon>
        <taxon>Genlisea</taxon>
    </lineage>
</organism>
<evidence type="ECO:0000256" key="1">
    <source>
        <dbReference type="SAM" id="MobiDB-lite"/>
    </source>
</evidence>
<dbReference type="AlphaFoldDB" id="S8E859"/>
<feature type="region of interest" description="Disordered" evidence="1">
    <location>
        <begin position="445"/>
        <end position="474"/>
    </location>
</feature>
<evidence type="ECO:0000313" key="4">
    <source>
        <dbReference type="Proteomes" id="UP000015453"/>
    </source>
</evidence>
<feature type="compositionally biased region" description="Acidic residues" evidence="1">
    <location>
        <begin position="449"/>
        <end position="468"/>
    </location>
</feature>
<keyword evidence="4" id="KW-1185">Reference proteome</keyword>
<sequence>MEVLKFAKTHSNAETLRQFPEVSASTLTRIKRNETIIRKAAEKGKQKQKRVKNHLRKYQALGEAFHKFFLCVRDAHGGVSRNLLEVYALTMPEDVVKDFHRVNKSSKDIFWQRWRQMYHVVYRRVSGIKQYVPGDFEKRVEDYKSLLRSMHKEREYREFVCGDETGVRMEEIGGTTLETQGTKHVHIASGGGDKTMFTTFLASRLVVDGNGDVVSIKKEAPLILFKGAEKGKIQKEIAKAAQESEFQCTVATTANGWQTGETFLAWLKDHIRAKKKTLLVVDLYAAHRDSLTRTWLKDSGVDILYIPGGCTNILQVMDVYVNAVFKKDVRNQYMQWKADEIRAERFSSKPSRENVIEWVLQAWDKIPDDLLLKGMTKLILEPAMNDELDSVAAEGALEGLSDEAVAEEEVGGLLELLNNLDLSETTREEEGAHLFFYFSNHQSMMTGDGEQEEREGEEDNELGEDSTDGDWGWPEERNVFCNNKDLRSNEKFGICNLPECRKGLWRKRFGELFPRQDLL</sequence>
<comment type="caution">
    <text evidence="3">The sequence shown here is derived from an EMBL/GenBank/DDBJ whole genome shotgun (WGS) entry which is preliminary data.</text>
</comment>
<name>S8E859_9LAMI</name>
<accession>S8E859</accession>
<dbReference type="PANTHER" id="PTHR19303">
    <property type="entry name" value="TRANSPOSON"/>
    <property type="match status" value="1"/>
</dbReference>
<dbReference type="OrthoDB" id="167555at2759"/>
<evidence type="ECO:0000259" key="2">
    <source>
        <dbReference type="Pfam" id="PF03184"/>
    </source>
</evidence>
<evidence type="ECO:0000313" key="3">
    <source>
        <dbReference type="EMBL" id="EPS72038.1"/>
    </source>
</evidence>
<dbReference type="PANTHER" id="PTHR19303:SF57">
    <property type="entry name" value="HTH CENPB-TYPE DOMAIN-CONTAINING PROTEIN"/>
    <property type="match status" value="1"/>
</dbReference>
<dbReference type="GO" id="GO:0005634">
    <property type="term" value="C:nucleus"/>
    <property type="evidence" value="ECO:0007669"/>
    <property type="project" value="TreeGrafter"/>
</dbReference>
<proteinExistence type="predicted"/>
<protein>
    <recommendedName>
        <fullName evidence="2">DDE-1 domain-containing protein</fullName>
    </recommendedName>
</protein>
<dbReference type="InterPro" id="IPR036397">
    <property type="entry name" value="RNaseH_sf"/>
</dbReference>
<dbReference type="EMBL" id="AUSU01000997">
    <property type="protein sequence ID" value="EPS72038.1"/>
    <property type="molecule type" value="Genomic_DNA"/>
</dbReference>
<feature type="domain" description="DDE-1" evidence="2">
    <location>
        <begin position="220"/>
        <end position="369"/>
    </location>
</feature>
<dbReference type="InterPro" id="IPR050863">
    <property type="entry name" value="CenT-Element_Derived"/>
</dbReference>
<gene>
    <name evidence="3" type="ORF">M569_02720</name>
</gene>
<dbReference type="Proteomes" id="UP000015453">
    <property type="component" value="Unassembled WGS sequence"/>
</dbReference>
<dbReference type="Gene3D" id="3.30.420.10">
    <property type="entry name" value="Ribonuclease H-like superfamily/Ribonuclease H"/>
    <property type="match status" value="1"/>
</dbReference>
<reference evidence="3 4" key="1">
    <citation type="journal article" date="2013" name="BMC Genomics">
        <title>The miniature genome of a carnivorous plant Genlisea aurea contains a low number of genes and short non-coding sequences.</title>
        <authorList>
            <person name="Leushkin E.V."/>
            <person name="Sutormin R.A."/>
            <person name="Nabieva E.R."/>
            <person name="Penin A.A."/>
            <person name="Kondrashov A.S."/>
            <person name="Logacheva M.D."/>
        </authorList>
    </citation>
    <scope>NUCLEOTIDE SEQUENCE [LARGE SCALE GENOMIC DNA]</scope>
</reference>
<dbReference type="InterPro" id="IPR004875">
    <property type="entry name" value="DDE_SF_endonuclease_dom"/>
</dbReference>
<dbReference type="GO" id="GO:0003677">
    <property type="term" value="F:DNA binding"/>
    <property type="evidence" value="ECO:0007669"/>
    <property type="project" value="TreeGrafter"/>
</dbReference>
<dbReference type="Pfam" id="PF03184">
    <property type="entry name" value="DDE_1"/>
    <property type="match status" value="1"/>
</dbReference>